<keyword evidence="1" id="KW-0548">Nucleotidyltransferase</keyword>
<dbReference type="GO" id="GO:0003964">
    <property type="term" value="F:RNA-directed DNA polymerase activity"/>
    <property type="evidence" value="ECO:0007669"/>
    <property type="project" value="UniProtKB-KW"/>
</dbReference>
<dbReference type="SUPFAM" id="SSF50630">
    <property type="entry name" value="Acid proteases"/>
    <property type="match status" value="1"/>
</dbReference>
<dbReference type="EMBL" id="BKCJ010003608">
    <property type="protein sequence ID" value="GEU56107.1"/>
    <property type="molecule type" value="Genomic_DNA"/>
</dbReference>
<reference evidence="1" key="1">
    <citation type="journal article" date="2019" name="Sci. Rep.">
        <title>Draft genome of Tanacetum cinerariifolium, the natural source of mosquito coil.</title>
        <authorList>
            <person name="Yamashiro T."/>
            <person name="Shiraishi A."/>
            <person name="Satake H."/>
            <person name="Nakayama K."/>
        </authorList>
    </citation>
    <scope>NUCLEOTIDE SEQUENCE</scope>
</reference>
<dbReference type="PANTHER" id="PTHR33067">
    <property type="entry name" value="RNA-DIRECTED DNA POLYMERASE-RELATED"/>
    <property type="match status" value="1"/>
</dbReference>
<keyword evidence="1" id="KW-0808">Transferase</keyword>
<dbReference type="Gene3D" id="2.40.70.10">
    <property type="entry name" value="Acid Proteases"/>
    <property type="match status" value="1"/>
</dbReference>
<dbReference type="InterPro" id="IPR021109">
    <property type="entry name" value="Peptidase_aspartic_dom_sf"/>
</dbReference>
<dbReference type="AlphaFoldDB" id="A0A6L2L5G1"/>
<sequence>MNRFEKSLNDMKASFFTPTAPIKAIEEVCVTWGANHSYNHCPLTRSGNKFPIFHDNIQQFQTVAVGNFIQGNPLADLGASTNLMPLSIWKKLRLPTLNDTKMVLALADRTISKPTGVAENVFVKVGKFYFPADFVVLDFIVDPRVPLILGRPFLSTAHVIINVHEREIILRQDKQSLTLKCGDTPSISQYKFESLNKVNLIDARVSESDLEEIENFLNDNSIPIGIENSEFDMEEDILFLKKLLKEDPPPMNPNQTKSSIEEPEYSFSMGYEHFSTTLVTELDEVAESSTKNLVPIPHEYEVTSDDENESNKPVKDDSLAFTTFLNPLFNDKDDVTIHEDDVPIEESKVHSNPLFDNDEINSDELESHVETNFVESLSNHDTLKIDHLEEFSRPLMPIHIAEEQRIRKEHAEYISREIDVVDELHADNSISNSENELSDNEASDFDNPSFPRPPLEPLDIEFDFELDEIEEILVEMNTIVKFECLDPGGKIDVFTNDEDVDYFPFMFVI</sequence>
<accession>A0A6L2L5G1</accession>
<comment type="caution">
    <text evidence="1">The sequence shown here is derived from an EMBL/GenBank/DDBJ whole genome shotgun (WGS) entry which is preliminary data.</text>
</comment>
<organism evidence="1">
    <name type="scientific">Tanacetum cinerariifolium</name>
    <name type="common">Dalmatian daisy</name>
    <name type="synonym">Chrysanthemum cinerariifolium</name>
    <dbReference type="NCBI Taxonomy" id="118510"/>
    <lineage>
        <taxon>Eukaryota</taxon>
        <taxon>Viridiplantae</taxon>
        <taxon>Streptophyta</taxon>
        <taxon>Embryophyta</taxon>
        <taxon>Tracheophyta</taxon>
        <taxon>Spermatophyta</taxon>
        <taxon>Magnoliopsida</taxon>
        <taxon>eudicotyledons</taxon>
        <taxon>Gunneridae</taxon>
        <taxon>Pentapetalae</taxon>
        <taxon>asterids</taxon>
        <taxon>campanulids</taxon>
        <taxon>Asterales</taxon>
        <taxon>Asteraceae</taxon>
        <taxon>Asteroideae</taxon>
        <taxon>Anthemideae</taxon>
        <taxon>Anthemidinae</taxon>
        <taxon>Tanacetum</taxon>
    </lineage>
</organism>
<protein>
    <submittedName>
        <fullName evidence="1">Reverse transcriptase domain-containing protein</fullName>
    </submittedName>
</protein>
<name>A0A6L2L5G1_TANCI</name>
<gene>
    <name evidence="1" type="ORF">Tci_028085</name>
</gene>
<dbReference type="CDD" id="cd00303">
    <property type="entry name" value="retropepsin_like"/>
    <property type="match status" value="1"/>
</dbReference>
<proteinExistence type="predicted"/>
<keyword evidence="1" id="KW-0695">RNA-directed DNA polymerase</keyword>
<evidence type="ECO:0000313" key="1">
    <source>
        <dbReference type="EMBL" id="GEU56107.1"/>
    </source>
</evidence>